<dbReference type="AlphaFoldDB" id="A0A2M6WIH5"/>
<dbReference type="InterPro" id="IPR018303">
    <property type="entry name" value="ATPase_P-typ_P_site"/>
</dbReference>
<dbReference type="Gene3D" id="1.20.1110.10">
    <property type="entry name" value="Calcium-transporting ATPase, transmembrane domain"/>
    <property type="match status" value="1"/>
</dbReference>
<dbReference type="Gene3D" id="2.70.150.10">
    <property type="entry name" value="Calcium-transporting ATPase, cytoplasmic transduction domain A"/>
    <property type="match status" value="1"/>
</dbReference>
<evidence type="ECO:0000256" key="7">
    <source>
        <dbReference type="ARBA" id="ARBA00022842"/>
    </source>
</evidence>
<accession>A0A2M6WIH5</accession>
<protein>
    <recommendedName>
        <fullName evidence="13">Cation-transporting P-type ATPase N-terminal domain-containing protein</fullName>
    </recommendedName>
</protein>
<evidence type="ECO:0000256" key="2">
    <source>
        <dbReference type="ARBA" id="ARBA00005675"/>
    </source>
</evidence>
<evidence type="ECO:0000259" key="13">
    <source>
        <dbReference type="SMART" id="SM00831"/>
    </source>
</evidence>
<dbReference type="GO" id="GO:0005886">
    <property type="term" value="C:plasma membrane"/>
    <property type="evidence" value="ECO:0007669"/>
    <property type="project" value="TreeGrafter"/>
</dbReference>
<dbReference type="PRINTS" id="PR00119">
    <property type="entry name" value="CATATPASE"/>
</dbReference>
<dbReference type="Proteomes" id="UP000228635">
    <property type="component" value="Unassembled WGS sequence"/>
</dbReference>
<dbReference type="SUPFAM" id="SSF81660">
    <property type="entry name" value="Metal cation-transporting ATPase, ATP-binding domain N"/>
    <property type="match status" value="1"/>
</dbReference>
<dbReference type="SFLD" id="SFLDF00027">
    <property type="entry name" value="p-type_atpase"/>
    <property type="match status" value="1"/>
</dbReference>
<keyword evidence="10 12" id="KW-0472">Membrane</keyword>
<evidence type="ECO:0000313" key="14">
    <source>
        <dbReference type="EMBL" id="PIT92597.1"/>
    </source>
</evidence>
<evidence type="ECO:0000256" key="12">
    <source>
        <dbReference type="SAM" id="Phobius"/>
    </source>
</evidence>
<dbReference type="Pfam" id="PF13246">
    <property type="entry name" value="Cation_ATPase"/>
    <property type="match status" value="1"/>
</dbReference>
<dbReference type="InterPro" id="IPR023298">
    <property type="entry name" value="ATPase_P-typ_TM_dom_sf"/>
</dbReference>
<dbReference type="Gene3D" id="3.40.1110.10">
    <property type="entry name" value="Calcium-transporting ATPase, cytoplasmic domain N"/>
    <property type="match status" value="1"/>
</dbReference>
<dbReference type="InterPro" id="IPR036412">
    <property type="entry name" value="HAD-like_sf"/>
</dbReference>
<dbReference type="InterPro" id="IPR001757">
    <property type="entry name" value="P_typ_ATPase"/>
</dbReference>
<proteinExistence type="inferred from homology"/>
<dbReference type="SUPFAM" id="SSF81665">
    <property type="entry name" value="Calcium ATPase, transmembrane domain M"/>
    <property type="match status" value="1"/>
</dbReference>
<evidence type="ECO:0000256" key="10">
    <source>
        <dbReference type="ARBA" id="ARBA00023136"/>
    </source>
</evidence>
<dbReference type="InterPro" id="IPR044492">
    <property type="entry name" value="P_typ_ATPase_HD_dom"/>
</dbReference>
<dbReference type="Pfam" id="PF00689">
    <property type="entry name" value="Cation_ATPase_C"/>
    <property type="match status" value="1"/>
</dbReference>
<dbReference type="GO" id="GO:1990573">
    <property type="term" value="P:potassium ion import across plasma membrane"/>
    <property type="evidence" value="ECO:0007669"/>
    <property type="project" value="TreeGrafter"/>
</dbReference>
<feature type="transmembrane region" description="Helical" evidence="12">
    <location>
        <begin position="767"/>
        <end position="787"/>
    </location>
</feature>
<dbReference type="SUPFAM" id="SSF81653">
    <property type="entry name" value="Calcium ATPase, transduction domain A"/>
    <property type="match status" value="1"/>
</dbReference>
<dbReference type="SUPFAM" id="SSF56784">
    <property type="entry name" value="HAD-like"/>
    <property type="match status" value="1"/>
</dbReference>
<evidence type="ECO:0000256" key="5">
    <source>
        <dbReference type="ARBA" id="ARBA00022741"/>
    </source>
</evidence>
<dbReference type="FunFam" id="2.70.150.10:FF:000160">
    <property type="entry name" value="Sarcoplasmic/endoplasmic reticulum calcium ATPase 1"/>
    <property type="match status" value="1"/>
</dbReference>
<dbReference type="EMBL" id="PFBA01000013">
    <property type="protein sequence ID" value="PIT92597.1"/>
    <property type="molecule type" value="Genomic_DNA"/>
</dbReference>
<dbReference type="InterPro" id="IPR023299">
    <property type="entry name" value="ATPase_P-typ_cyto_dom_N"/>
</dbReference>
<comment type="subcellular location">
    <subcellularLocation>
        <location evidence="1">Endomembrane system</location>
        <topology evidence="1">Multi-pass membrane protein</topology>
    </subcellularLocation>
</comment>
<dbReference type="GO" id="GO:1902600">
    <property type="term" value="P:proton transmembrane transport"/>
    <property type="evidence" value="ECO:0007669"/>
    <property type="project" value="TreeGrafter"/>
</dbReference>
<feature type="region of interest" description="Disordered" evidence="11">
    <location>
        <begin position="1"/>
        <end position="22"/>
    </location>
</feature>
<comment type="caution">
    <text evidence="14">The sequence shown here is derived from an EMBL/GenBank/DDBJ whole genome shotgun (WGS) entry which is preliminary data.</text>
</comment>
<dbReference type="PROSITE" id="PS00154">
    <property type="entry name" value="ATPASE_E1_E2"/>
    <property type="match status" value="1"/>
</dbReference>
<dbReference type="PANTHER" id="PTHR43294">
    <property type="entry name" value="SODIUM/POTASSIUM-TRANSPORTING ATPASE SUBUNIT ALPHA"/>
    <property type="match status" value="1"/>
</dbReference>
<evidence type="ECO:0000256" key="11">
    <source>
        <dbReference type="SAM" id="MobiDB-lite"/>
    </source>
</evidence>
<dbReference type="PANTHER" id="PTHR43294:SF20">
    <property type="entry name" value="P-TYPE ATPASE"/>
    <property type="match status" value="1"/>
</dbReference>
<dbReference type="Pfam" id="PF00122">
    <property type="entry name" value="E1-E2_ATPase"/>
    <property type="match status" value="1"/>
</dbReference>
<evidence type="ECO:0000256" key="3">
    <source>
        <dbReference type="ARBA" id="ARBA00022553"/>
    </source>
</evidence>
<dbReference type="GO" id="GO:0036376">
    <property type="term" value="P:sodium ion export across plasma membrane"/>
    <property type="evidence" value="ECO:0007669"/>
    <property type="project" value="TreeGrafter"/>
</dbReference>
<sequence length="902" mass="99724">MEAKIIDQENEKKKDPTKWHTKEPEAIYQELKTRIEGLSKEEAEERKLRYGLNKLPETKGDGWITIFLGQFQSSLIYVLIAADVIVFWLEEYIDAFIILFVLLFNATLGTIQEGRAQNTLSALKHFVQTRASVIRSDKEMVIQDFEVVPGDIIILHEGEKIPADARIIEANNLKTEEATLTGESTPVRKEAAVMTQETNSVAEQRNMVFKGTSIAVGYGKAIVVATGLETAIGQISKSISEIKSEIPLQKSLTEFSRVVVGITIILIALIFVIGLNDGIPVKEMFITAVSISVAAVPEGLPLVLTVVLATGVWRMAKRKVLVKKLQAVEALGQAQVIAVDKTGTITKNELVIQKVILGDEEIEIKGIGYEPKPEISSDNPGIQLAGKIAAMCANAKIIFSEEKKTYQVIGDPTEAAMIAFAAKMGINKDGMLERTPLINDWPFDYEKKYHRALFQEKDKKVMAITGAPEIILNISKQEWKKEGATPLTEERRKKLETIFIQLSEQGMRVIAFGYNEDVRESVVSDSLPPITFVGFYAMKDGLREGIREQVEEARKAGIKVVMITGDHKVAAQAIAREAGIYKEGSEMLTGDDLNNLSEKELKEKIGSVSIFARVTPDHKKKIIQVYKELGEVIAMTGDGVNDAPSLVAADLGIAMGKIGTEVTKEASDLVLMEDNFGDIIGAVEEGRGMRQGIKRTIIYLFSSNLGEIIVIAGALLLKNPLPLIAAQIIWMNVVTDTFFDISLALEPQGDELLDPKYAKPKKLFDKLMLQRMLVIAPIMSLGTLYLFLQYVDTASIEKARTVALSGLVIFQWFNAWNCRSEDKSIFQLKFFGNKFLISTLFIVVILHSLALYTPFLNNILGTVPLTLNELAPIIALGTTVIIGEEIRKLIARQGEKRKVAIA</sequence>
<dbReference type="Pfam" id="PF00690">
    <property type="entry name" value="Cation_ATPase_N"/>
    <property type="match status" value="1"/>
</dbReference>
<keyword evidence="7" id="KW-0460">Magnesium</keyword>
<keyword evidence="3" id="KW-0597">Phosphoprotein</keyword>
<dbReference type="GO" id="GO:0005391">
    <property type="term" value="F:P-type sodium:potassium-exchanging transporter activity"/>
    <property type="evidence" value="ECO:0007669"/>
    <property type="project" value="TreeGrafter"/>
</dbReference>
<dbReference type="InterPro" id="IPR006068">
    <property type="entry name" value="ATPase_P-typ_cation-transptr_C"/>
</dbReference>
<dbReference type="GO" id="GO:0030007">
    <property type="term" value="P:intracellular potassium ion homeostasis"/>
    <property type="evidence" value="ECO:0007669"/>
    <property type="project" value="TreeGrafter"/>
</dbReference>
<dbReference type="InterPro" id="IPR023214">
    <property type="entry name" value="HAD_sf"/>
</dbReference>
<evidence type="ECO:0000256" key="4">
    <source>
        <dbReference type="ARBA" id="ARBA00022692"/>
    </source>
</evidence>
<gene>
    <name evidence="14" type="ORF">COU08_01210</name>
</gene>
<keyword evidence="6" id="KW-0067">ATP-binding</keyword>
<keyword evidence="9 12" id="KW-1133">Transmembrane helix</keyword>
<feature type="transmembrane region" description="Helical" evidence="12">
    <location>
        <begin position="285"/>
        <end position="313"/>
    </location>
</feature>
<dbReference type="InterPro" id="IPR008250">
    <property type="entry name" value="ATPase_P-typ_transduc_dom_A_sf"/>
</dbReference>
<name>A0A2M6WIH5_9BACT</name>
<feature type="transmembrane region" description="Helical" evidence="12">
    <location>
        <begin position="835"/>
        <end position="853"/>
    </location>
</feature>
<dbReference type="GO" id="GO:0006883">
    <property type="term" value="P:intracellular sodium ion homeostasis"/>
    <property type="evidence" value="ECO:0007669"/>
    <property type="project" value="TreeGrafter"/>
</dbReference>
<dbReference type="SFLD" id="SFLDG00002">
    <property type="entry name" value="C1.7:_P-type_atpase_like"/>
    <property type="match status" value="1"/>
</dbReference>
<dbReference type="GO" id="GO:0012505">
    <property type="term" value="C:endomembrane system"/>
    <property type="evidence" value="ECO:0007669"/>
    <property type="project" value="UniProtKB-SubCell"/>
</dbReference>
<evidence type="ECO:0000256" key="1">
    <source>
        <dbReference type="ARBA" id="ARBA00004127"/>
    </source>
</evidence>
<feature type="transmembrane region" description="Helical" evidence="12">
    <location>
        <begin position="63"/>
        <end position="89"/>
    </location>
</feature>
<evidence type="ECO:0000256" key="6">
    <source>
        <dbReference type="ARBA" id="ARBA00022840"/>
    </source>
</evidence>
<dbReference type="GO" id="GO:0005524">
    <property type="term" value="F:ATP binding"/>
    <property type="evidence" value="ECO:0007669"/>
    <property type="project" value="UniProtKB-KW"/>
</dbReference>
<dbReference type="SMART" id="SM00831">
    <property type="entry name" value="Cation_ATPase_N"/>
    <property type="match status" value="1"/>
</dbReference>
<evidence type="ECO:0000256" key="8">
    <source>
        <dbReference type="ARBA" id="ARBA00022967"/>
    </source>
</evidence>
<dbReference type="InterPro" id="IPR004014">
    <property type="entry name" value="ATPase_P-typ_cation-transptr_N"/>
</dbReference>
<dbReference type="GO" id="GO:0016887">
    <property type="term" value="F:ATP hydrolysis activity"/>
    <property type="evidence" value="ECO:0007669"/>
    <property type="project" value="InterPro"/>
</dbReference>
<keyword evidence="4 12" id="KW-0812">Transmembrane</keyword>
<organism evidence="14 15">
    <name type="scientific">Candidatus Harrisonbacteria bacterium CG10_big_fil_rev_8_21_14_0_10_42_17</name>
    <dbReference type="NCBI Taxonomy" id="1974584"/>
    <lineage>
        <taxon>Bacteria</taxon>
        <taxon>Candidatus Harrisoniibacteriota</taxon>
    </lineage>
</organism>
<comment type="similarity">
    <text evidence="2">Belongs to the cation transport ATPase (P-type) (TC 3.A.3) family. Type IIA subfamily.</text>
</comment>
<feature type="transmembrane region" description="Helical" evidence="12">
    <location>
        <begin position="95"/>
        <end position="111"/>
    </location>
</feature>
<keyword evidence="5" id="KW-0547">Nucleotide-binding</keyword>
<dbReference type="InterPro" id="IPR059000">
    <property type="entry name" value="ATPase_P-type_domA"/>
</dbReference>
<dbReference type="InterPro" id="IPR050510">
    <property type="entry name" value="Cation_transp_ATPase_P-type"/>
</dbReference>
<evidence type="ECO:0000256" key="9">
    <source>
        <dbReference type="ARBA" id="ARBA00022989"/>
    </source>
</evidence>
<dbReference type="Gene3D" id="3.40.50.1000">
    <property type="entry name" value="HAD superfamily/HAD-like"/>
    <property type="match status" value="1"/>
</dbReference>
<keyword evidence="8" id="KW-1278">Translocase</keyword>
<reference evidence="15" key="1">
    <citation type="submission" date="2017-09" db="EMBL/GenBank/DDBJ databases">
        <title>Depth-based differentiation of microbial function through sediment-hosted aquifers and enrichment of novel symbionts in the deep terrestrial subsurface.</title>
        <authorList>
            <person name="Probst A.J."/>
            <person name="Ladd B."/>
            <person name="Jarett J.K."/>
            <person name="Geller-Mcgrath D.E."/>
            <person name="Sieber C.M.K."/>
            <person name="Emerson J.B."/>
            <person name="Anantharaman K."/>
            <person name="Thomas B.C."/>
            <person name="Malmstrom R."/>
            <person name="Stieglmeier M."/>
            <person name="Klingl A."/>
            <person name="Woyke T."/>
            <person name="Ryan C.M."/>
            <person name="Banfield J.F."/>
        </authorList>
    </citation>
    <scope>NUCLEOTIDE SEQUENCE [LARGE SCALE GENOMIC DNA]</scope>
</reference>
<dbReference type="NCBIfam" id="TIGR01494">
    <property type="entry name" value="ATPase_P-type"/>
    <property type="match status" value="2"/>
</dbReference>
<evidence type="ECO:0000313" key="15">
    <source>
        <dbReference type="Proteomes" id="UP000228635"/>
    </source>
</evidence>
<feature type="domain" description="Cation-transporting P-type ATPase N-terminal" evidence="13">
    <location>
        <begin position="18"/>
        <end position="91"/>
    </location>
</feature>
<dbReference type="PRINTS" id="PR00120">
    <property type="entry name" value="HATPASE"/>
</dbReference>
<feature type="transmembrane region" description="Helical" evidence="12">
    <location>
        <begin position="859"/>
        <end position="882"/>
    </location>
</feature>
<feature type="transmembrane region" description="Helical" evidence="12">
    <location>
        <begin position="697"/>
        <end position="717"/>
    </location>
</feature>
<feature type="transmembrane region" description="Helical" evidence="12">
    <location>
        <begin position="258"/>
        <end position="279"/>
    </location>
</feature>
<dbReference type="SFLD" id="SFLDS00003">
    <property type="entry name" value="Haloacid_Dehalogenase"/>
    <property type="match status" value="1"/>
</dbReference>